<dbReference type="Proteomes" id="UP000073492">
    <property type="component" value="Unassembled WGS sequence"/>
</dbReference>
<feature type="compositionally biased region" description="Basic and acidic residues" evidence="1">
    <location>
        <begin position="1"/>
        <end position="10"/>
    </location>
</feature>
<protein>
    <submittedName>
        <fullName evidence="2">Uncharacterized protein</fullName>
    </submittedName>
</protein>
<evidence type="ECO:0000313" key="2">
    <source>
        <dbReference type="EMBL" id="KXT16712.1"/>
    </source>
</evidence>
<name>A0A139IQ39_9PEZI</name>
<dbReference type="AlphaFoldDB" id="A0A139IQ39"/>
<evidence type="ECO:0000313" key="3">
    <source>
        <dbReference type="Proteomes" id="UP000073492"/>
    </source>
</evidence>
<dbReference type="EMBL" id="LFZO01000031">
    <property type="protein sequence ID" value="KXT16712.1"/>
    <property type="molecule type" value="Genomic_DNA"/>
</dbReference>
<organism evidence="2 3">
    <name type="scientific">Pseudocercospora musae</name>
    <dbReference type="NCBI Taxonomy" id="113226"/>
    <lineage>
        <taxon>Eukaryota</taxon>
        <taxon>Fungi</taxon>
        <taxon>Dikarya</taxon>
        <taxon>Ascomycota</taxon>
        <taxon>Pezizomycotina</taxon>
        <taxon>Dothideomycetes</taxon>
        <taxon>Dothideomycetidae</taxon>
        <taxon>Mycosphaerellales</taxon>
        <taxon>Mycosphaerellaceae</taxon>
        <taxon>Pseudocercospora</taxon>
    </lineage>
</organism>
<feature type="region of interest" description="Disordered" evidence="1">
    <location>
        <begin position="1"/>
        <end position="39"/>
    </location>
</feature>
<keyword evidence="3" id="KW-1185">Reference proteome</keyword>
<gene>
    <name evidence="2" type="ORF">AC579_5249</name>
</gene>
<sequence length="151" mass="17007">MSKKSYDSGQKRQYLAQQESYTPKAAKNRWNGERKRRGLTLRIDPSSGTVQTDNDFLRAEADENTSCSRLLVGFFGYGFRMCSGDTAVPGFQFENPLTKRHRFTSVDCRFGVVAVLFGMQASGTVGQLRRPATACEDASLTRLVPRFDYQQ</sequence>
<comment type="caution">
    <text evidence="2">The sequence shown here is derived from an EMBL/GenBank/DDBJ whole genome shotgun (WGS) entry which is preliminary data.</text>
</comment>
<accession>A0A139IQ39</accession>
<reference evidence="2 3" key="1">
    <citation type="submission" date="2015-07" db="EMBL/GenBank/DDBJ databases">
        <title>Comparative genomics of the Sigatoka disease complex on banana suggests a link between parallel evolutionary changes in Pseudocercospora fijiensis and Pseudocercospora eumusae and increased virulence on the banana host.</title>
        <authorList>
            <person name="Chang T.-C."/>
            <person name="Salvucci A."/>
            <person name="Crous P.W."/>
            <person name="Stergiopoulos I."/>
        </authorList>
    </citation>
    <scope>NUCLEOTIDE SEQUENCE [LARGE SCALE GENOMIC DNA]</scope>
    <source>
        <strain evidence="2 3">CBS 116634</strain>
    </source>
</reference>
<proteinExistence type="predicted"/>
<evidence type="ECO:0000256" key="1">
    <source>
        <dbReference type="SAM" id="MobiDB-lite"/>
    </source>
</evidence>